<dbReference type="Pfam" id="PF09697">
    <property type="entry name" value="Porph_ging"/>
    <property type="match status" value="1"/>
</dbReference>
<sequence>MKKFFFAFAVLFSGVVLNAQDKPQFLEVDYQMEMKFDFEEIIKNVPAQWRSQVEEPLKQEIQKGIFIDYKLKTNGSESEYKMQEKINNDQSAAGMILQQITAMDKEPLYKNIKEGFYLKPYDVGKAYLMKDKLQDIKWKITKEKVQIAGFDAMKATGVMNDSIPVTAWYTPKLNMKDGPDRVWGLPGLILKTEFEMNGSGIIITAKNIAVKEEEIKINKPSKGQEITEKEFYEEMRKLQEQMKEMYGGGVDTE</sequence>
<keyword evidence="1" id="KW-0732">Signal</keyword>
<feature type="signal peptide" evidence="1">
    <location>
        <begin position="1"/>
        <end position="19"/>
    </location>
</feature>
<evidence type="ECO:0000313" key="3">
    <source>
        <dbReference type="Proteomes" id="UP000192393"/>
    </source>
</evidence>
<keyword evidence="3" id="KW-1185">Reference proteome</keyword>
<dbReference type="STRING" id="1434700.SAMN06296427_10595"/>
<dbReference type="NCBIfam" id="TIGR01200">
    <property type="entry name" value="GLPGLI"/>
    <property type="match status" value="1"/>
</dbReference>
<feature type="chain" id="PRO_5012031860" evidence="1">
    <location>
        <begin position="20"/>
        <end position="253"/>
    </location>
</feature>
<reference evidence="2 3" key="1">
    <citation type="submission" date="2017-04" db="EMBL/GenBank/DDBJ databases">
        <authorList>
            <person name="Afonso C.L."/>
            <person name="Miller P.J."/>
            <person name="Scott M.A."/>
            <person name="Spackman E."/>
            <person name="Goraichik I."/>
            <person name="Dimitrov K.M."/>
            <person name="Suarez D.L."/>
            <person name="Swayne D.E."/>
        </authorList>
    </citation>
    <scope>NUCLEOTIDE SEQUENCE [LARGE SCALE GENOMIC DNA]</scope>
    <source>
        <strain evidence="2 3">CGMCC 1.12708</strain>
    </source>
</reference>
<gene>
    <name evidence="2" type="ORF">SAMN06296427_10595</name>
</gene>
<evidence type="ECO:0000313" key="2">
    <source>
        <dbReference type="EMBL" id="SMC64543.1"/>
    </source>
</evidence>
<protein>
    <submittedName>
        <fullName evidence="2">GLPGLI family protein</fullName>
    </submittedName>
</protein>
<proteinExistence type="predicted"/>
<name>A0A1W2AV23_9FLAO</name>
<dbReference type="OrthoDB" id="1068986at2"/>
<evidence type="ECO:0000256" key="1">
    <source>
        <dbReference type="SAM" id="SignalP"/>
    </source>
</evidence>
<organism evidence="2 3">
    <name type="scientific">Moheibacter sediminis</name>
    <dbReference type="NCBI Taxonomy" id="1434700"/>
    <lineage>
        <taxon>Bacteria</taxon>
        <taxon>Pseudomonadati</taxon>
        <taxon>Bacteroidota</taxon>
        <taxon>Flavobacteriia</taxon>
        <taxon>Flavobacteriales</taxon>
        <taxon>Weeksellaceae</taxon>
        <taxon>Moheibacter</taxon>
    </lineage>
</organism>
<dbReference type="EMBL" id="FWXS01000005">
    <property type="protein sequence ID" value="SMC64543.1"/>
    <property type="molecule type" value="Genomic_DNA"/>
</dbReference>
<dbReference type="RefSeq" id="WP_159447475.1">
    <property type="nucleotide sequence ID" value="NZ_FWXS01000005.1"/>
</dbReference>
<dbReference type="Proteomes" id="UP000192393">
    <property type="component" value="Unassembled WGS sequence"/>
</dbReference>
<accession>A0A1W2AV23</accession>
<dbReference type="InterPro" id="IPR005901">
    <property type="entry name" value="GLPGLI"/>
</dbReference>
<dbReference type="AlphaFoldDB" id="A0A1W2AV23"/>